<gene>
    <name evidence="1" type="ORF">O1611_g5104</name>
</gene>
<name>A0ACC2JMG1_9PEZI</name>
<reference evidence="1" key="1">
    <citation type="submission" date="2022-12" db="EMBL/GenBank/DDBJ databases">
        <title>Genome Sequence of Lasiodiplodia mahajangana.</title>
        <authorList>
            <person name="Buettner E."/>
        </authorList>
    </citation>
    <scope>NUCLEOTIDE SEQUENCE</scope>
    <source>
        <strain evidence="1">VT137</strain>
    </source>
</reference>
<organism evidence="1 2">
    <name type="scientific">Lasiodiplodia mahajangana</name>
    <dbReference type="NCBI Taxonomy" id="1108764"/>
    <lineage>
        <taxon>Eukaryota</taxon>
        <taxon>Fungi</taxon>
        <taxon>Dikarya</taxon>
        <taxon>Ascomycota</taxon>
        <taxon>Pezizomycotina</taxon>
        <taxon>Dothideomycetes</taxon>
        <taxon>Dothideomycetes incertae sedis</taxon>
        <taxon>Botryosphaeriales</taxon>
        <taxon>Botryosphaeriaceae</taxon>
        <taxon>Lasiodiplodia</taxon>
    </lineage>
</organism>
<evidence type="ECO:0000313" key="2">
    <source>
        <dbReference type="Proteomes" id="UP001153332"/>
    </source>
</evidence>
<keyword evidence="2" id="KW-1185">Reference proteome</keyword>
<protein>
    <submittedName>
        <fullName evidence="1">Uncharacterized protein</fullName>
    </submittedName>
</protein>
<proteinExistence type="predicted"/>
<dbReference type="Proteomes" id="UP001153332">
    <property type="component" value="Unassembled WGS sequence"/>
</dbReference>
<sequence>MFNIHTQSFGAIGSQNVVAANHFHGTANITFNDSQDRRGAQSSTVCSWIPLPRNETFVETGNFCELLQPRHNCKTAGLYGPPGSGKSQIALEYAYRRRHDPTCSVFWVNADTETSFKESYRSIARALGLSTIPKDDALLQTTIYRCSDSKKDGSMWFGFAESSLHVLPLERFVPKGPAGTVLWTSRDFHIVGTLVTSEHAFHVGKMTFQEAKALLVTMGNKGIEEDEHDDAKQLLDELERHPVAISHAAAYMRRTPTSIKKYLEEIQDRKRGWRQILVRYDNEQRKLDEQKRRERDERERQGVYIDRHQQEHYDQEPPMHYHRKQHEQSSPILETWEISVQYLGEKDGLIFHVLNSLTFVDSQNISFDMIREAVRLGKKKDMPKSWSEDDDVTTNKIIGDLVEYSLLSVRTSDQNGGMERVYDMHGVVQKAAHYCLHTRVGLYEAGGGGDSAKTAFEIASKLFPPERLKGSWDPQEEAIRLKCQQYLKHAEVAAFWISNWYMVTGVGIRVQASFMSALAAYVDPWGREAEAQWIIDMETNKPNGVAKRYLMGLANKIRSSRKMCEESRKSASTAVS</sequence>
<dbReference type="EMBL" id="JAPUUL010001038">
    <property type="protein sequence ID" value="KAJ8128529.1"/>
    <property type="molecule type" value="Genomic_DNA"/>
</dbReference>
<evidence type="ECO:0000313" key="1">
    <source>
        <dbReference type="EMBL" id="KAJ8128529.1"/>
    </source>
</evidence>
<comment type="caution">
    <text evidence="1">The sequence shown here is derived from an EMBL/GenBank/DDBJ whole genome shotgun (WGS) entry which is preliminary data.</text>
</comment>
<accession>A0ACC2JMG1</accession>